<accession>A0A1G7UAV8</accession>
<gene>
    <name evidence="1" type="ORF">SAMN05216553_108112</name>
</gene>
<proteinExistence type="predicted"/>
<name>A0A1G7UAV8_9PSEU</name>
<dbReference type="RefSeq" id="WP_090051325.1">
    <property type="nucleotide sequence ID" value="NZ_FNCC01000008.1"/>
</dbReference>
<sequence>MIPTPSRQATKVLSEAVKRASRLGFGRIGTENLLISLANSRGPGRKLDVQSLLPQAMARGTTHWFGDDGGVAEPGRDVMALIHTAHHHAGVETLLPVSGALDRCLSTALAEAGDDVLTTTHLALALLSLDSALSAELMTLRYVDAEATARAVRAACEPEESPAMWLMHKTGALEGETGGGYVNWLTKLIVRGRGLGSPVLTIVRHEAERHAVAAGREDPTARDLVAAVLSIDHQLAKAGKRLKPEFASRGAEILRDAGVDVAALPVVSTGADVDRAIEGAKLTAVRRGDEVVGTEHLLLALRDDPFDPLRGALAGLGAET</sequence>
<dbReference type="STRING" id="200378.SAMN05216553_108112"/>
<dbReference type="AlphaFoldDB" id="A0A1G7UAV8"/>
<keyword evidence="2" id="KW-1185">Reference proteome</keyword>
<dbReference type="OrthoDB" id="3680640at2"/>
<dbReference type="Gene3D" id="1.10.1780.10">
    <property type="entry name" value="Clp, N-terminal domain"/>
    <property type="match status" value="2"/>
</dbReference>
<protein>
    <submittedName>
        <fullName evidence="1">Clp amino terminal domain-containing protein, pathogenicity island component</fullName>
    </submittedName>
</protein>
<reference evidence="2" key="1">
    <citation type="submission" date="2016-10" db="EMBL/GenBank/DDBJ databases">
        <authorList>
            <person name="Varghese N."/>
            <person name="Submissions S."/>
        </authorList>
    </citation>
    <scope>NUCLEOTIDE SEQUENCE [LARGE SCALE GENOMIC DNA]</scope>
    <source>
        <strain evidence="2">CGMCC 4.3506</strain>
    </source>
</reference>
<dbReference type="Proteomes" id="UP000199623">
    <property type="component" value="Unassembled WGS sequence"/>
</dbReference>
<evidence type="ECO:0000313" key="2">
    <source>
        <dbReference type="Proteomes" id="UP000199623"/>
    </source>
</evidence>
<evidence type="ECO:0000313" key="1">
    <source>
        <dbReference type="EMBL" id="SDG44725.1"/>
    </source>
</evidence>
<dbReference type="InterPro" id="IPR036628">
    <property type="entry name" value="Clp_N_dom_sf"/>
</dbReference>
<organism evidence="1 2">
    <name type="scientific">Lentzea fradiae</name>
    <dbReference type="NCBI Taxonomy" id="200378"/>
    <lineage>
        <taxon>Bacteria</taxon>
        <taxon>Bacillati</taxon>
        <taxon>Actinomycetota</taxon>
        <taxon>Actinomycetes</taxon>
        <taxon>Pseudonocardiales</taxon>
        <taxon>Pseudonocardiaceae</taxon>
        <taxon>Lentzea</taxon>
    </lineage>
</organism>
<dbReference type="SUPFAM" id="SSF81923">
    <property type="entry name" value="Double Clp-N motif"/>
    <property type="match status" value="1"/>
</dbReference>
<dbReference type="EMBL" id="FNCC01000008">
    <property type="protein sequence ID" value="SDG44725.1"/>
    <property type="molecule type" value="Genomic_DNA"/>
</dbReference>